<gene>
    <name evidence="1" type="ORF">D5086_009877</name>
</gene>
<evidence type="ECO:0000313" key="2">
    <source>
        <dbReference type="Proteomes" id="UP000309997"/>
    </source>
</evidence>
<comment type="caution">
    <text evidence="1">The sequence shown here is derived from an EMBL/GenBank/DDBJ whole genome shotgun (WGS) entry which is preliminary data.</text>
</comment>
<sequence>MAESAVSLVFDKLLSLVTQEVKLQKGVHDEVVGVKDELEVIRAVLKDADSKAEKEGIGEGVKVLVNQIREEAYRIEDVIDDYVLHVARRPDYRCQLLCGIDSLITTCILRHEIASEIKDIKSSLLDLKNRGQAFQFISSNQGASSSNAGRGLMHHPRLSSLFCEEAELVGIESRRDELISYLVSGVSQRKVIAVVGMGGVGKTTLAKKVFDSHRVIEHFRYHAWITVSQSYDKTELLRSMLKGFYKAKNEPFPDKIVKMEKDEELIGEIREMLRQERYLVVFDDSEELSLCHVSSSCLTFEGIARHLSISNRGSNPPTSSTRSQTRSIMVFDKAMPQKATVQVTFAKFKLLTSLDFEDCPIDHLPNELGNLLHLRYLNLRNTDVEELPRSIGKLQNLESLDLRFSLVKELPVEISDFPKLKHLLAHGGYATGLKIKGSFKHLEFLQTLFTIKVEDDVEILDLESEFSPPIQLQSLWLGGQLDRLPNWISKLHNLSKLILSYSNLMDDSVEVLQALPNLKSLVLFGAYNGKRLHFEGGGFQKLKYLYLAGMTKKFNKRWSQQESKISRHVRIHRSEGTYDPDDKASFEAWMKRKFGEWKKRRYQLFMANAKLIDNLRINDLCYFCKDVFAWDLYMLHGLQAINQPRSNGGSALLRKLARRFGQHQSEGKRSTCLFNVSGETRAPLQ</sequence>
<dbReference type="EMBL" id="RCHU02000005">
    <property type="protein sequence ID" value="KAL3591237.1"/>
    <property type="molecule type" value="Genomic_DNA"/>
</dbReference>
<protein>
    <submittedName>
        <fullName evidence="1">Uncharacterized protein</fullName>
    </submittedName>
</protein>
<evidence type="ECO:0000313" key="1">
    <source>
        <dbReference type="EMBL" id="KAL3591237.1"/>
    </source>
</evidence>
<proteinExistence type="predicted"/>
<dbReference type="Proteomes" id="UP000309997">
    <property type="component" value="Unassembled WGS sequence"/>
</dbReference>
<keyword evidence="2" id="KW-1185">Reference proteome</keyword>
<accession>A0ACC4CAF1</accession>
<organism evidence="1 2">
    <name type="scientific">Populus alba</name>
    <name type="common">White poplar</name>
    <dbReference type="NCBI Taxonomy" id="43335"/>
    <lineage>
        <taxon>Eukaryota</taxon>
        <taxon>Viridiplantae</taxon>
        <taxon>Streptophyta</taxon>
        <taxon>Embryophyta</taxon>
        <taxon>Tracheophyta</taxon>
        <taxon>Spermatophyta</taxon>
        <taxon>Magnoliopsida</taxon>
        <taxon>eudicotyledons</taxon>
        <taxon>Gunneridae</taxon>
        <taxon>Pentapetalae</taxon>
        <taxon>rosids</taxon>
        <taxon>fabids</taxon>
        <taxon>Malpighiales</taxon>
        <taxon>Salicaceae</taxon>
        <taxon>Saliceae</taxon>
        <taxon>Populus</taxon>
    </lineage>
</organism>
<reference evidence="1 2" key="1">
    <citation type="journal article" date="2024" name="Plant Biotechnol. J.">
        <title>Genome and CRISPR/Cas9 system of a widespread forest tree (Populus alba) in the world.</title>
        <authorList>
            <person name="Liu Y.J."/>
            <person name="Jiang P.F."/>
            <person name="Han X.M."/>
            <person name="Li X.Y."/>
            <person name="Wang H.M."/>
            <person name="Wang Y.J."/>
            <person name="Wang X.X."/>
            <person name="Zeng Q.Y."/>
        </authorList>
    </citation>
    <scope>NUCLEOTIDE SEQUENCE [LARGE SCALE GENOMIC DNA]</scope>
    <source>
        <strain evidence="2">cv. PAL-ZL1</strain>
    </source>
</reference>
<name>A0ACC4CAF1_POPAL</name>